<evidence type="ECO:0000313" key="2">
    <source>
        <dbReference type="EMBL" id="MBY0098129.1"/>
    </source>
</evidence>
<dbReference type="RefSeq" id="WP_221874349.1">
    <property type="nucleotide sequence ID" value="NZ_JACWFH010000019.1"/>
</dbReference>
<comment type="caution">
    <text evidence="2">The sequence shown here is derived from an EMBL/GenBank/DDBJ whole genome shotgun (WGS) entry which is preliminary data.</text>
</comment>
<keyword evidence="1" id="KW-1133">Transmembrane helix</keyword>
<evidence type="ECO:0000256" key="1">
    <source>
        <dbReference type="SAM" id="Phobius"/>
    </source>
</evidence>
<proteinExistence type="predicted"/>
<dbReference type="EMBL" id="JACWFH010000019">
    <property type="protein sequence ID" value="MBY0098129.1"/>
    <property type="molecule type" value="Genomic_DNA"/>
</dbReference>
<organism evidence="2 3">
    <name type="scientific">Mesobacillus maritimus</name>
    <dbReference type="NCBI Taxonomy" id="1643336"/>
    <lineage>
        <taxon>Bacteria</taxon>
        <taxon>Bacillati</taxon>
        <taxon>Bacillota</taxon>
        <taxon>Bacilli</taxon>
        <taxon>Bacillales</taxon>
        <taxon>Bacillaceae</taxon>
        <taxon>Mesobacillus</taxon>
    </lineage>
</organism>
<evidence type="ECO:0000313" key="3">
    <source>
        <dbReference type="Proteomes" id="UP000769780"/>
    </source>
</evidence>
<dbReference type="Proteomes" id="UP000769780">
    <property type="component" value="Unassembled WGS sequence"/>
</dbReference>
<feature type="transmembrane region" description="Helical" evidence="1">
    <location>
        <begin position="5"/>
        <end position="22"/>
    </location>
</feature>
<name>A0ABS7K7D4_9BACI</name>
<protein>
    <submittedName>
        <fullName evidence="2">Uncharacterized protein</fullName>
    </submittedName>
</protein>
<feature type="transmembrane region" description="Helical" evidence="1">
    <location>
        <begin position="28"/>
        <end position="47"/>
    </location>
</feature>
<keyword evidence="1" id="KW-0472">Membrane</keyword>
<sequence length="53" mass="6439">MRRLVLYWRIIFFVLLFTLYLANVIDEFILFSIISGIIVFVGVPWLFHKFSDR</sequence>
<keyword evidence="3" id="KW-1185">Reference proteome</keyword>
<accession>A0ABS7K7D4</accession>
<gene>
    <name evidence="2" type="ORF">H0185_15120</name>
</gene>
<reference evidence="2 3" key="1">
    <citation type="submission" date="2020-07" db="EMBL/GenBank/DDBJ databases">
        <title>Fungal Genomes of the International Space Station.</title>
        <authorList>
            <person name="Seuylemezian A."/>
            <person name="Singh N.K."/>
            <person name="Wood J."/>
            <person name="Venkateswaran K."/>
        </authorList>
    </citation>
    <scope>NUCLEOTIDE SEQUENCE [LARGE SCALE GENOMIC DNA]</scope>
    <source>
        <strain evidence="2 3">PL-B2</strain>
    </source>
</reference>
<keyword evidence="1" id="KW-0812">Transmembrane</keyword>